<accession>A0AAI8VEJ9</accession>
<reference evidence="1" key="1">
    <citation type="submission" date="2023-10" db="EMBL/GenBank/DDBJ databases">
        <authorList>
            <person name="Hackl T."/>
        </authorList>
    </citation>
    <scope>NUCLEOTIDE SEQUENCE</scope>
</reference>
<dbReference type="AlphaFoldDB" id="A0AAI8VEJ9"/>
<keyword evidence="2" id="KW-1185">Reference proteome</keyword>
<dbReference type="Proteomes" id="UP001295740">
    <property type="component" value="Unassembled WGS sequence"/>
</dbReference>
<gene>
    <name evidence="1" type="ORF">KHLLAP_LOCUS3414</name>
</gene>
<dbReference type="EMBL" id="CAUWAG010000004">
    <property type="protein sequence ID" value="CAJ2502946.1"/>
    <property type="molecule type" value="Genomic_DNA"/>
</dbReference>
<organism evidence="1 2">
    <name type="scientific">Anthostomella pinea</name>
    <dbReference type="NCBI Taxonomy" id="933095"/>
    <lineage>
        <taxon>Eukaryota</taxon>
        <taxon>Fungi</taxon>
        <taxon>Dikarya</taxon>
        <taxon>Ascomycota</taxon>
        <taxon>Pezizomycotina</taxon>
        <taxon>Sordariomycetes</taxon>
        <taxon>Xylariomycetidae</taxon>
        <taxon>Xylariales</taxon>
        <taxon>Xylariaceae</taxon>
        <taxon>Anthostomella</taxon>
    </lineage>
</organism>
<evidence type="ECO:0000313" key="1">
    <source>
        <dbReference type="EMBL" id="CAJ2502946.1"/>
    </source>
</evidence>
<proteinExistence type="predicted"/>
<name>A0AAI8VEJ9_9PEZI</name>
<comment type="caution">
    <text evidence="1">The sequence shown here is derived from an EMBL/GenBank/DDBJ whole genome shotgun (WGS) entry which is preliminary data.</text>
</comment>
<protein>
    <submittedName>
        <fullName evidence="1">Uu.00g103400.m01.CDS01</fullName>
    </submittedName>
</protein>
<sequence>MAHIPPGQANGKDLIATGEEVVDAYKESMTANVELDPDFRQSMRQWFLDNDVGFTEQIYSFDGVIPGSGKFVISQLI</sequence>
<evidence type="ECO:0000313" key="2">
    <source>
        <dbReference type="Proteomes" id="UP001295740"/>
    </source>
</evidence>